<dbReference type="EMBL" id="JAJEQM010000012">
    <property type="protein sequence ID" value="MCC2210949.1"/>
    <property type="molecule type" value="Genomic_DNA"/>
</dbReference>
<evidence type="ECO:0000256" key="1">
    <source>
        <dbReference type="SAM" id="Phobius"/>
    </source>
</evidence>
<sequence>MAVKKRKISKFVAVTMAIFVVLYAVVFSTSLYVQKTAEQQCYDTLRKSTENLGKEIKNNIYSNQEQLEIIADVIASRGNADSEQTKHILKSYMTRGQISHLEVLLPDNRVITSDGNYADVSGILSYAEEVEKGEYVSPNSTVDISHGDKKVLKCAVPILKSGKTIGILYGIIEVDSLPTYYVAESYAENASIYLIDGDSGDFIMDTWHLSLGNIADWSNHKVKNDLKTSEIDKDIKSGKNGYLIGYSERAKENMYSYYTPVGINNWSVMLSIPESTVMKIAWKIKQAMYVMAVITVIIIVAYFLWLLSLRKKDINKVEYMLEVEKSLFDAHKHTENVDNTLGKVADYMKAETAFFTKVKNGIIDEVYCWSNKENFDINAAENRPVKVVIPGFNGDGTSMKFGKKLYNLRDYGLPYDYYIDSYIVTSVYDVKKRFVGVLGVVNMDKVWKNADYIENVAGTFSLAVNNISSYKSLREMGIIDSLTGLLNRNCFEQTIENLDKNEYRNVACVYIDANGLHNINNRFGHEAGDNMLKAVAQALQSKFGSDKTYRIGGDEFVAFTFGDSEKQIEENIESIKNDIEKQGYSISYGVSFSEVSTNAERFIKQAERNMLDNKYSYYHKKSVENNKDDDWTISKANISEHDMDTFLSAVASKFTGGYIVNFDDDTVRVIYVPKFFKSMLKITNGKFKEALRMYLNEKVDSKYHRNYEPFFDYEWIERQIQEGNVPEIEFERTNGELAKMQIIKAPDYSENHRETVWIFETIKEVE</sequence>
<dbReference type="Proteomes" id="UP001198242">
    <property type="component" value="Unassembled WGS sequence"/>
</dbReference>
<evidence type="ECO:0000313" key="3">
    <source>
        <dbReference type="EMBL" id="MCC2210949.1"/>
    </source>
</evidence>
<proteinExistence type="predicted"/>
<dbReference type="InterPro" id="IPR050469">
    <property type="entry name" value="Diguanylate_Cyclase"/>
</dbReference>
<keyword evidence="1" id="KW-0472">Membrane</keyword>
<keyword evidence="1" id="KW-1133">Transmembrane helix</keyword>
<evidence type="ECO:0000259" key="2">
    <source>
        <dbReference type="PROSITE" id="PS50887"/>
    </source>
</evidence>
<gene>
    <name evidence="3" type="ORF">LKE05_09140</name>
</gene>
<dbReference type="Pfam" id="PF00990">
    <property type="entry name" value="GGDEF"/>
    <property type="match status" value="1"/>
</dbReference>
<keyword evidence="1" id="KW-0812">Transmembrane</keyword>
<dbReference type="Gene3D" id="3.30.450.20">
    <property type="entry name" value="PAS domain"/>
    <property type="match status" value="1"/>
</dbReference>
<dbReference type="PANTHER" id="PTHR45138">
    <property type="entry name" value="REGULATORY COMPONENTS OF SENSORY TRANSDUCTION SYSTEM"/>
    <property type="match status" value="1"/>
</dbReference>
<feature type="domain" description="GGDEF" evidence="2">
    <location>
        <begin position="504"/>
        <end position="620"/>
    </location>
</feature>
<dbReference type="PROSITE" id="PS50887">
    <property type="entry name" value="GGDEF"/>
    <property type="match status" value="1"/>
</dbReference>
<name>A0AAE3DZT9_9FIRM</name>
<dbReference type="InterPro" id="IPR043128">
    <property type="entry name" value="Rev_trsase/Diguanyl_cyclase"/>
</dbReference>
<evidence type="ECO:0000313" key="4">
    <source>
        <dbReference type="Proteomes" id="UP001198242"/>
    </source>
</evidence>
<dbReference type="SUPFAM" id="SSF55073">
    <property type="entry name" value="Nucleotide cyclase"/>
    <property type="match status" value="1"/>
</dbReference>
<organism evidence="3 4">
    <name type="scientific">Hominilimicola fabiformis</name>
    <dbReference type="NCBI Taxonomy" id="2885356"/>
    <lineage>
        <taxon>Bacteria</taxon>
        <taxon>Bacillati</taxon>
        <taxon>Bacillota</taxon>
        <taxon>Clostridia</taxon>
        <taxon>Eubacteriales</taxon>
        <taxon>Oscillospiraceae</taxon>
        <taxon>Hominilimicola</taxon>
    </lineage>
</organism>
<dbReference type="AlphaFoldDB" id="A0AAE3DZT9"/>
<feature type="transmembrane region" description="Helical" evidence="1">
    <location>
        <begin position="287"/>
        <end position="307"/>
    </location>
</feature>
<dbReference type="InterPro" id="IPR029787">
    <property type="entry name" value="Nucleotide_cyclase"/>
</dbReference>
<comment type="caution">
    <text evidence="3">The sequence shown here is derived from an EMBL/GenBank/DDBJ whole genome shotgun (WGS) entry which is preliminary data.</text>
</comment>
<dbReference type="RefSeq" id="WP_308456616.1">
    <property type="nucleotide sequence ID" value="NZ_JAJEQM010000012.1"/>
</dbReference>
<reference evidence="3 4" key="1">
    <citation type="submission" date="2021-10" db="EMBL/GenBank/DDBJ databases">
        <title>Anaerobic single-cell dispensing facilitates the cultivation of human gut bacteria.</title>
        <authorList>
            <person name="Afrizal A."/>
        </authorList>
    </citation>
    <scope>NUCLEOTIDE SEQUENCE [LARGE SCALE GENOMIC DNA]</scope>
    <source>
        <strain evidence="3 4">CLA-AA-H232</strain>
    </source>
</reference>
<dbReference type="GO" id="GO:0052621">
    <property type="term" value="F:diguanylate cyclase activity"/>
    <property type="evidence" value="ECO:0007669"/>
    <property type="project" value="TreeGrafter"/>
</dbReference>
<keyword evidence="4" id="KW-1185">Reference proteome</keyword>
<protein>
    <submittedName>
        <fullName evidence="3">Sensor domain-containing diguanylate cyclase</fullName>
    </submittedName>
</protein>
<dbReference type="SMART" id="SM00267">
    <property type="entry name" value="GGDEF"/>
    <property type="match status" value="1"/>
</dbReference>
<dbReference type="PANTHER" id="PTHR45138:SF9">
    <property type="entry name" value="DIGUANYLATE CYCLASE DGCM-RELATED"/>
    <property type="match status" value="1"/>
</dbReference>
<accession>A0AAE3DZT9</accession>
<dbReference type="InterPro" id="IPR000160">
    <property type="entry name" value="GGDEF_dom"/>
</dbReference>
<dbReference type="NCBIfam" id="TIGR00254">
    <property type="entry name" value="GGDEF"/>
    <property type="match status" value="1"/>
</dbReference>
<dbReference type="Gene3D" id="3.30.70.270">
    <property type="match status" value="1"/>
</dbReference>
<feature type="transmembrane region" description="Helical" evidence="1">
    <location>
        <begin position="12"/>
        <end position="33"/>
    </location>
</feature>
<dbReference type="CDD" id="cd01949">
    <property type="entry name" value="GGDEF"/>
    <property type="match status" value="1"/>
</dbReference>